<comment type="caution">
    <text evidence="1">The sequence shown here is derived from an EMBL/GenBank/DDBJ whole genome shotgun (WGS) entry which is preliminary data.</text>
</comment>
<proteinExistence type="predicted"/>
<reference evidence="1" key="1">
    <citation type="submission" date="2021-08" db="EMBL/GenBank/DDBJ databases">
        <title>The first chromosome-level gecko genome reveals the dynamic sex chromosomes of Neotropical dwarf geckos (Sphaerodactylidae: Sphaerodactylus).</title>
        <authorList>
            <person name="Pinto B.J."/>
            <person name="Keating S.E."/>
            <person name="Gamble T."/>
        </authorList>
    </citation>
    <scope>NUCLEOTIDE SEQUENCE</scope>
    <source>
        <strain evidence="1">TG3544</strain>
    </source>
</reference>
<evidence type="ECO:0000313" key="1">
    <source>
        <dbReference type="EMBL" id="KAH8006130.1"/>
    </source>
</evidence>
<organism evidence="1 2">
    <name type="scientific">Sphaerodactylus townsendi</name>
    <dbReference type="NCBI Taxonomy" id="933632"/>
    <lineage>
        <taxon>Eukaryota</taxon>
        <taxon>Metazoa</taxon>
        <taxon>Chordata</taxon>
        <taxon>Craniata</taxon>
        <taxon>Vertebrata</taxon>
        <taxon>Euteleostomi</taxon>
        <taxon>Lepidosauria</taxon>
        <taxon>Squamata</taxon>
        <taxon>Bifurcata</taxon>
        <taxon>Gekkota</taxon>
        <taxon>Sphaerodactylidae</taxon>
        <taxon>Sphaerodactylus</taxon>
    </lineage>
</organism>
<protein>
    <submittedName>
        <fullName evidence="1">Uncharacterized protein</fullName>
    </submittedName>
</protein>
<name>A0ACB8FMI3_9SAUR</name>
<sequence>MQAQNDSIYNMSHSKGIPELPPLPGTAAEDPSELYQLIQQSSYYPFLMQRASWTLAAPFKELCYFRSASDSIANNYTLSARHLKMKDLQKIPSDMKPKNSAGAPAFLSNLEAPWKCRKIPVVDYLDEQFLTPEEQLDMMLQHEDEINQQEILPTESDLERYCYYIHNGIRKDMLAPQPKEVMESILEHIPSHFLANPNLEALLCSLNEEIEDDYHIWLMKNVVDYILMDPGERKRLFIRNIPRSFPQRVIRAPVPWHFVYKETKKWNEEHLFTVNPMMLAVQHLWFTEFGKLRFVRTQEILDGDLPLLPGEFEELIRKHCQEAHEILENRQHFILKGTGYVCLGYIYPGNKKQWMHWGVPQF</sequence>
<accession>A0ACB8FMI3</accession>
<dbReference type="Proteomes" id="UP000827872">
    <property type="component" value="Linkage Group LG04"/>
</dbReference>
<gene>
    <name evidence="1" type="ORF">K3G42_032054</name>
</gene>
<dbReference type="EMBL" id="CM037617">
    <property type="protein sequence ID" value="KAH8006130.1"/>
    <property type="molecule type" value="Genomic_DNA"/>
</dbReference>
<keyword evidence="2" id="KW-1185">Reference proteome</keyword>
<evidence type="ECO:0000313" key="2">
    <source>
        <dbReference type="Proteomes" id="UP000827872"/>
    </source>
</evidence>